<sequence length="693" mass="76004">MLRIGDDHEWARSLVADIPRPWGAHLLNAWEKRRSSFNRAKVTAEGTARRIANEWIREKAAMLVPVNDRLPLDASDHDVCSQAWAMAEHCRVKLLKIEAEQQHAPTADFLDCCRAAGVGGDIDDAGLDHREQRQRLAAICEAAGIAAPEETRYEDQPAVRRMVAAHWWRGRLRKVHAQAVEAGAINLALVSRGRQCYVSDVSVQARLRQNARNAATLEATKAKNLETEQVFTLAELAAKGPANAAIKRTELMTRINGFERIAIAAGHAGLFATITCPSKMHRFTTAYGGRAVENRKWDGTLPGAAQKYLTKVWAKIRAALARGSKKEKRPPVSLYGFRIAEPQHDGTPHWHCLFFYAKEHDAHVRAVVRRYALEMDGNEPGAQAKRVDFKTMDPAIGTAAGYIAKYVAKNIDGYRLEKDLEGNDSLETSQRVEAWATRWRIRQFQQIGGPPVTVWRELRRVESVPADAPAFVVKAHNAVNKVAVFEGRDSASVAWNHYVEAQGGVACGRNYRVRLATVPGDAVGRYGESGAPKTVGVTYHEAYKVRDAIGNWIDVRPMQTIVESKRYTWEIMRKSSARTFGSVRAASCISSFAGTAAGHIDRGLKGLDVGFKRAQRAPWTCVNNCTEGGGDGEQWADADVLGGRESEDLRGAGGGGRTAQDVRRAYADRKGGGGEANSGGAAAGRSGRSTLMQ</sequence>
<keyword evidence="6" id="KW-0378">Hydrolase</keyword>
<evidence type="ECO:0000256" key="3">
    <source>
        <dbReference type="ARBA" id="ARBA00022705"/>
    </source>
</evidence>
<keyword evidence="10" id="KW-1185">Reference proteome</keyword>
<dbReference type="Proteomes" id="UP000235777">
    <property type="component" value="Unassembled WGS sequence"/>
</dbReference>
<dbReference type="InterPro" id="IPR008766">
    <property type="entry name" value="Replication_gene_A-like"/>
</dbReference>
<dbReference type="EMBL" id="PNYC01000001">
    <property type="protein sequence ID" value="PMS38482.1"/>
    <property type="molecule type" value="Genomic_DNA"/>
</dbReference>
<feature type="compositionally biased region" description="Basic and acidic residues" evidence="7">
    <location>
        <begin position="660"/>
        <end position="672"/>
    </location>
</feature>
<evidence type="ECO:0000256" key="5">
    <source>
        <dbReference type="ARBA" id="ARBA00022759"/>
    </source>
</evidence>
<reference evidence="9 10" key="1">
    <citation type="submission" date="2018-01" db="EMBL/GenBank/DDBJ databases">
        <title>Whole genome analyses suggest that Burkholderia sensu lato contains two further novel genera in the rhizoxinica-symbiotica group Mycetohabitans gen. nov., and Trinickia gen. nov.: implications for the evolution of diazotrophy and nodulation in the Burkholderiaceae.</title>
        <authorList>
            <person name="Estrada-de los Santos P."/>
            <person name="Palmer M."/>
            <person name="Chavez-Ramirez B."/>
            <person name="Beukes C."/>
            <person name="Steenkamp E.T."/>
            <person name="Hirsch A.M."/>
            <person name="Manyaka P."/>
            <person name="Maluk M."/>
            <person name="Lafos M."/>
            <person name="Crook M."/>
            <person name="Gross E."/>
            <person name="Simon M.F."/>
            <person name="Bueno dos Reis Junior F."/>
            <person name="Poole P.S."/>
            <person name="Venter S.N."/>
            <person name="James E.K."/>
        </authorList>
    </citation>
    <scope>NUCLEOTIDE SEQUENCE [LARGE SCALE GENOMIC DNA]</scope>
    <source>
        <strain evidence="9 10">JPY 581</strain>
    </source>
</reference>
<keyword evidence="3" id="KW-0235">DNA replication</keyword>
<comment type="function">
    <text evidence="1">Possible endonuclease which induces a single-strand cut and initiates DNA replication.</text>
</comment>
<evidence type="ECO:0000313" key="9">
    <source>
        <dbReference type="EMBL" id="PMS38482.1"/>
    </source>
</evidence>
<dbReference type="GO" id="GO:0006260">
    <property type="term" value="P:DNA replication"/>
    <property type="evidence" value="ECO:0007669"/>
    <property type="project" value="UniProtKB-KW"/>
</dbReference>
<comment type="caution">
    <text evidence="9">The sequence shown here is derived from an EMBL/GenBank/DDBJ whole genome shotgun (WGS) entry which is preliminary data.</text>
</comment>
<evidence type="ECO:0000256" key="6">
    <source>
        <dbReference type="ARBA" id="ARBA00022801"/>
    </source>
</evidence>
<dbReference type="Pfam" id="PF05840">
    <property type="entry name" value="Phage_GPA"/>
    <property type="match status" value="1"/>
</dbReference>
<feature type="domain" description="Replication gene A protein-like" evidence="8">
    <location>
        <begin position="132"/>
        <end position="414"/>
    </location>
</feature>
<protein>
    <submittedName>
        <fullName evidence="9">Replication endonuclease</fullName>
    </submittedName>
</protein>
<organism evidence="9 10">
    <name type="scientific">Trinickia symbiotica</name>
    <dbReference type="NCBI Taxonomy" id="863227"/>
    <lineage>
        <taxon>Bacteria</taxon>
        <taxon>Pseudomonadati</taxon>
        <taxon>Pseudomonadota</taxon>
        <taxon>Betaproteobacteria</taxon>
        <taxon>Burkholderiales</taxon>
        <taxon>Burkholderiaceae</taxon>
        <taxon>Trinickia</taxon>
    </lineage>
</organism>
<keyword evidence="5 9" id="KW-0255">Endonuclease</keyword>
<proteinExistence type="inferred from homology"/>
<feature type="region of interest" description="Disordered" evidence="7">
    <location>
        <begin position="644"/>
        <end position="693"/>
    </location>
</feature>
<dbReference type="GO" id="GO:0016787">
    <property type="term" value="F:hydrolase activity"/>
    <property type="evidence" value="ECO:0007669"/>
    <property type="project" value="UniProtKB-KW"/>
</dbReference>
<dbReference type="STRING" id="863227.GCA_000373005_01071"/>
<accession>A0A2N7XAB0</accession>
<evidence type="ECO:0000259" key="8">
    <source>
        <dbReference type="Pfam" id="PF05840"/>
    </source>
</evidence>
<evidence type="ECO:0000256" key="1">
    <source>
        <dbReference type="ARBA" id="ARBA00003293"/>
    </source>
</evidence>
<name>A0A2N7XAB0_9BURK</name>
<evidence type="ECO:0000256" key="4">
    <source>
        <dbReference type="ARBA" id="ARBA00022722"/>
    </source>
</evidence>
<comment type="similarity">
    <text evidence="2">Belongs to the phage GPA family.</text>
</comment>
<feature type="compositionally biased region" description="Low complexity" evidence="7">
    <location>
        <begin position="678"/>
        <end position="693"/>
    </location>
</feature>
<dbReference type="RefSeq" id="WP_102606716.1">
    <property type="nucleotide sequence ID" value="NZ_PNYC01000001.1"/>
</dbReference>
<evidence type="ECO:0000256" key="2">
    <source>
        <dbReference type="ARBA" id="ARBA00009260"/>
    </source>
</evidence>
<evidence type="ECO:0000313" key="10">
    <source>
        <dbReference type="Proteomes" id="UP000235777"/>
    </source>
</evidence>
<keyword evidence="4" id="KW-0540">Nuclease</keyword>
<dbReference type="AlphaFoldDB" id="A0A2N7XAB0"/>
<evidence type="ECO:0000256" key="7">
    <source>
        <dbReference type="SAM" id="MobiDB-lite"/>
    </source>
</evidence>
<dbReference type="GO" id="GO:0004519">
    <property type="term" value="F:endonuclease activity"/>
    <property type="evidence" value="ECO:0007669"/>
    <property type="project" value="UniProtKB-KW"/>
</dbReference>
<gene>
    <name evidence="9" type="ORF">C0Z20_00940</name>
</gene>